<dbReference type="EMBL" id="CM045879">
    <property type="protein sequence ID" value="KAI7938981.1"/>
    <property type="molecule type" value="Genomic_DNA"/>
</dbReference>
<gene>
    <name evidence="1" type="ORF">MJO28_014560</name>
</gene>
<comment type="caution">
    <text evidence="1">The sequence shown here is derived from an EMBL/GenBank/DDBJ whole genome shotgun (WGS) entry which is preliminary data.</text>
</comment>
<accession>A0ACC0DV54</accession>
<name>A0ACC0DV54_9BASI</name>
<reference evidence="2" key="1">
    <citation type="journal article" date="2018" name="BMC Genomics">
        <title>Genomic insights into host adaptation between the wheat stripe rust pathogen (Puccinia striiformis f. sp. tritici) and the barley stripe rust pathogen (Puccinia striiformis f. sp. hordei).</title>
        <authorList>
            <person name="Xia C."/>
            <person name="Wang M."/>
            <person name="Yin C."/>
            <person name="Cornejo O.E."/>
            <person name="Hulbert S.H."/>
            <person name="Chen X."/>
        </authorList>
    </citation>
    <scope>NUCLEOTIDE SEQUENCE [LARGE SCALE GENOMIC DNA]</scope>
    <source>
        <strain evidence="2">93-210</strain>
    </source>
</reference>
<reference evidence="2" key="2">
    <citation type="journal article" date="2018" name="Mol. Plant Microbe Interact.">
        <title>Genome sequence resources for the wheat stripe rust pathogen (Puccinia striiformis f. sp. tritici) and the barley stripe rust pathogen (Puccinia striiformis f. sp. hordei).</title>
        <authorList>
            <person name="Xia C."/>
            <person name="Wang M."/>
            <person name="Yin C."/>
            <person name="Cornejo O.E."/>
            <person name="Hulbert S.H."/>
            <person name="Chen X."/>
        </authorList>
    </citation>
    <scope>NUCLEOTIDE SEQUENCE [LARGE SCALE GENOMIC DNA]</scope>
    <source>
        <strain evidence="2">93-210</strain>
    </source>
</reference>
<evidence type="ECO:0000313" key="1">
    <source>
        <dbReference type="EMBL" id="KAI7938981.1"/>
    </source>
</evidence>
<keyword evidence="2" id="KW-1185">Reference proteome</keyword>
<dbReference type="Proteomes" id="UP001060170">
    <property type="component" value="Chromosome 15"/>
</dbReference>
<protein>
    <submittedName>
        <fullName evidence="1">Uncharacterized protein</fullName>
    </submittedName>
</protein>
<evidence type="ECO:0000313" key="2">
    <source>
        <dbReference type="Proteomes" id="UP001060170"/>
    </source>
</evidence>
<sequence length="1216" mass="136511">MEATSPSNNTNLTLNNANEPSPVPQGAPQVGARENSASAQPPNSSVNHGGRTSLTEDQTLRERHSQALDRALGLTPGEERLTSPVNLTPTTTTQVMNPPQTGANVNLPPNTTTRTNPQGSVASTQATTTISMQQRRTRNANAIEEFVDETEVAALLRLFEEQFGMWLRARDYNSTAQQRGVLNQAIITRDMIRSMRTEAETDELCQEWNPLQDLAELDQQETTGITDNDHVTVMPHTRSLHTPTVIMVDQATRAGTAEPPRPPPATNQFQGHGQLQRHGPQGPPQPPPPPPQSNGFRNDALMLRPAPENRFHHQNQGAAPAFQHHQQHFPPHQGQVFQAPPQHMFNPAQPAVPPFHQQPNNHHQAHQQHGNHPPQQDRRPMRRRACQDPLTRAVESTPSRPSLDSDDHFSPVLFDFDDLSSPSNKEFLLNNVNNDFSRDAPFLLEDRLKDLFSSFLSEMTNAVQSMPTSLLETSIQDFSAVVCSEMREIVTTEIIPTMLESALTCISDVARDKQIPEYREHFLAFENKFAEKVTSIQDTIYEIDNNTIAGLLSLKQRFNDFDSDTHKRFTAMNDKPNDAIQQDDSRAERVNRKLNDISATINNMNYKLSQFVSSPSTGARDTPPHIVEPPAAPANVATVSFAAPRNTEAPERRENNRVTTASVGGYALLDHGTLDVDLRRELWRGIHKSSDWEVFTGEMPYNHELWIQHIDVFANDYMMSDAMVISRLSACLTKTAKSWYISAKVGNDGKPWSWWKERFRHKFGTHNWKLKMRSDFESDRFHLGNPKVHDWFNTQRERLRAFYPELSEYLVCAKLLDQCPKQLIHAVKSRFKKDDTELTYEELVIIVEDIVSNPTAQYRPSLHQPTNRSNWKDNSQTKRPDAAKAEGDIKKTSTASPAPPFNKTSVICNACKQPGHYSRECPKRKTRVNNIDLDQQEEGVDSHNEEDDANDSPGSYDGDQDIPPDSFIGVIEHGDGERHSLDLPIFAIECDVCPSLSIADVQAAAHQPQQWDDSLKVSHVEDARLMKCKPDQGKAHLTGRANLTAVLINESSFLCLLDSGASCSVVSQQLLDKIKPTWKDSLLPINHAQFHSCSDKLEAMGVIELPLIFPHTKGSVRLQAEFVVMKNARIRYLILGNDYLHLYGFDITNSKERFFTIGNENKRKKFSFRDTLATPTPVTSEVAIVTPAPSTVQAFVDGDLSDAHISDKLSVDERQG</sequence>
<organism evidence="1 2">
    <name type="scientific">Puccinia striiformis f. sp. tritici</name>
    <dbReference type="NCBI Taxonomy" id="168172"/>
    <lineage>
        <taxon>Eukaryota</taxon>
        <taxon>Fungi</taxon>
        <taxon>Dikarya</taxon>
        <taxon>Basidiomycota</taxon>
        <taxon>Pucciniomycotina</taxon>
        <taxon>Pucciniomycetes</taxon>
        <taxon>Pucciniales</taxon>
        <taxon>Pucciniaceae</taxon>
        <taxon>Puccinia</taxon>
    </lineage>
</organism>
<proteinExistence type="predicted"/>
<reference evidence="1 2" key="3">
    <citation type="journal article" date="2022" name="Microbiol. Spectr.">
        <title>Folding features and dynamics of 3D genome architecture in plant fungal pathogens.</title>
        <authorList>
            <person name="Xia C."/>
        </authorList>
    </citation>
    <scope>NUCLEOTIDE SEQUENCE [LARGE SCALE GENOMIC DNA]</scope>
    <source>
        <strain evidence="1 2">93-210</strain>
    </source>
</reference>